<keyword evidence="3" id="KW-1185">Reference proteome</keyword>
<feature type="signal peptide" evidence="1">
    <location>
        <begin position="1"/>
        <end position="20"/>
    </location>
</feature>
<dbReference type="PROSITE" id="PS51257">
    <property type="entry name" value="PROKAR_LIPOPROTEIN"/>
    <property type="match status" value="1"/>
</dbReference>
<dbReference type="OrthoDB" id="8361570at2"/>
<organism evidence="2 3">
    <name type="scientific">Litoreibacter arenae DSM 19593</name>
    <dbReference type="NCBI Taxonomy" id="1123360"/>
    <lineage>
        <taxon>Bacteria</taxon>
        <taxon>Pseudomonadati</taxon>
        <taxon>Pseudomonadota</taxon>
        <taxon>Alphaproteobacteria</taxon>
        <taxon>Rhodobacterales</taxon>
        <taxon>Roseobacteraceae</taxon>
        <taxon>Litoreibacter</taxon>
    </lineage>
</organism>
<keyword evidence="1" id="KW-0732">Signal</keyword>
<dbReference type="HOGENOM" id="CLU_1508842_0_0_5"/>
<gene>
    <name evidence="2" type="ORF">thalar_02998</name>
</gene>
<proteinExistence type="predicted"/>
<reference evidence="3" key="1">
    <citation type="journal article" date="2013" name="Stand. Genomic Sci.">
        <title>Genome sequence of the Litoreibacter arenae type strain (DSM 19593(T)), a member of the Roseobacter clade isolated from sea sand.</title>
        <authorList>
            <person name="Riedel T."/>
            <person name="Fiebig A."/>
            <person name="Petersen J."/>
            <person name="Gronow S."/>
            <person name="Kyrpides N.C."/>
            <person name="Goker M."/>
            <person name="Klenk H.P."/>
        </authorList>
    </citation>
    <scope>NUCLEOTIDE SEQUENCE [LARGE SCALE GENOMIC DNA]</scope>
    <source>
        <strain evidence="3">DSM 19593</strain>
    </source>
</reference>
<dbReference type="EMBL" id="AONI01000015">
    <property type="protein sequence ID" value="EPX77276.1"/>
    <property type="molecule type" value="Genomic_DNA"/>
</dbReference>
<dbReference type="eggNOG" id="ENOG5033H7W">
    <property type="taxonomic scope" value="Bacteria"/>
</dbReference>
<dbReference type="AlphaFoldDB" id="S9Q7B6"/>
<dbReference type="RefSeq" id="WP_021102347.1">
    <property type="nucleotide sequence ID" value="NZ_KE557314.1"/>
</dbReference>
<comment type="caution">
    <text evidence="2">The sequence shown here is derived from an EMBL/GenBank/DDBJ whole genome shotgun (WGS) entry which is preliminary data.</text>
</comment>
<evidence type="ECO:0000256" key="1">
    <source>
        <dbReference type="SAM" id="SignalP"/>
    </source>
</evidence>
<accession>S9Q7B6</accession>
<protein>
    <recommendedName>
        <fullName evidence="4">Lipoprotein</fullName>
    </recommendedName>
</protein>
<evidence type="ECO:0000313" key="2">
    <source>
        <dbReference type="EMBL" id="EPX77276.1"/>
    </source>
</evidence>
<evidence type="ECO:0000313" key="3">
    <source>
        <dbReference type="Proteomes" id="UP000015351"/>
    </source>
</evidence>
<name>S9Q7B6_9RHOB</name>
<dbReference type="Proteomes" id="UP000015351">
    <property type="component" value="Unassembled WGS sequence"/>
</dbReference>
<feature type="chain" id="PRO_5004567850" description="Lipoprotein" evidence="1">
    <location>
        <begin position="21"/>
        <end position="178"/>
    </location>
</feature>
<sequence length="178" mass="18340">MKKSLSLLLVGAVLSACTVADIETPPIPITPNDPSASVGIDVYGRARSRGNPVPRFRGQNTVAVRTNGKQGDGGFGELVGTPCSLDSGIYKARFQTPANIVVPDYGPNSPALFVRCVHPDQRAASATVNAFNLTAQQRGAGAAGGGILGAIIVGAVNAAVTDPNKDEFAYPPITLQLK</sequence>
<evidence type="ECO:0008006" key="4">
    <source>
        <dbReference type="Google" id="ProtNLM"/>
    </source>
</evidence>